<keyword evidence="1" id="KW-0812">Transmembrane</keyword>
<feature type="transmembrane region" description="Helical" evidence="1">
    <location>
        <begin position="114"/>
        <end position="132"/>
    </location>
</feature>
<feature type="transmembrane region" description="Helical" evidence="1">
    <location>
        <begin position="166"/>
        <end position="186"/>
    </location>
</feature>
<dbReference type="OrthoDB" id="7264924at2"/>
<feature type="transmembrane region" description="Helical" evidence="1">
    <location>
        <begin position="252"/>
        <end position="272"/>
    </location>
</feature>
<feature type="transmembrane region" description="Helical" evidence="1">
    <location>
        <begin position="87"/>
        <end position="108"/>
    </location>
</feature>
<proteinExistence type="predicted"/>
<feature type="transmembrane region" description="Helical" evidence="1">
    <location>
        <begin position="191"/>
        <end position="209"/>
    </location>
</feature>
<organism evidence="2 3">
    <name type="scientific">Antarcticimicrobium luteum</name>
    <dbReference type="NCBI Taxonomy" id="2547397"/>
    <lineage>
        <taxon>Bacteria</taxon>
        <taxon>Pseudomonadati</taxon>
        <taxon>Pseudomonadota</taxon>
        <taxon>Alphaproteobacteria</taxon>
        <taxon>Rhodobacterales</taxon>
        <taxon>Paracoccaceae</taxon>
        <taxon>Antarcticimicrobium</taxon>
    </lineage>
</organism>
<feature type="transmembrane region" description="Helical" evidence="1">
    <location>
        <begin position="316"/>
        <end position="337"/>
    </location>
</feature>
<dbReference type="AlphaFoldDB" id="A0A4R5UPU1"/>
<dbReference type="EMBL" id="SMUV01000074">
    <property type="protein sequence ID" value="TDK41018.1"/>
    <property type="molecule type" value="Genomic_DNA"/>
</dbReference>
<gene>
    <name evidence="2" type="ORF">E1832_20140</name>
</gene>
<evidence type="ECO:0000313" key="2">
    <source>
        <dbReference type="EMBL" id="TDK41018.1"/>
    </source>
</evidence>
<feature type="transmembrane region" description="Helical" evidence="1">
    <location>
        <begin position="62"/>
        <end position="80"/>
    </location>
</feature>
<feature type="transmembrane region" description="Helical" evidence="1">
    <location>
        <begin position="221"/>
        <end position="240"/>
    </location>
</feature>
<evidence type="ECO:0000256" key="1">
    <source>
        <dbReference type="SAM" id="Phobius"/>
    </source>
</evidence>
<dbReference type="Proteomes" id="UP000295301">
    <property type="component" value="Unassembled WGS sequence"/>
</dbReference>
<name>A0A4R5UPU1_9RHOB</name>
<feature type="transmembrane region" description="Helical" evidence="1">
    <location>
        <begin position="344"/>
        <end position="361"/>
    </location>
</feature>
<protein>
    <recommendedName>
        <fullName evidence="4">DUF2157 domain-containing protein</fullName>
    </recommendedName>
</protein>
<evidence type="ECO:0000313" key="3">
    <source>
        <dbReference type="Proteomes" id="UP000295301"/>
    </source>
</evidence>
<accession>A0A4R5UPU1</accession>
<dbReference type="RefSeq" id="WP_133361588.1">
    <property type="nucleotide sequence ID" value="NZ_SMUV01000074.1"/>
</dbReference>
<sequence>MRYLADTAGLVRDGVLSPMQADEIARRAREDMMGFAVNIVLFTGILAVIGGMAAYLDDAAQFTALGAAVTLAGAAALLRAPEAYRLLSNATAVIGAVMLVGGAVAWGVEATERFAVAAALGLPIALGAYAVWRRGPERLAFLAGWLTCLGLAAHLTGVLAEPLGGLPPWILYHYAAAALILCGVALDFRLVSALSIPALAAALSSRSFYQTGVYGLAIYESTLTVVQMALLAGACLWLIRAAPERIARHATILGRLAFIWMNMAFWIGSLWGDRVGAHLWGPKWSDFSADPGWHADEAARAAYEAAQMAFMERVTVISADAYALVWALVILGVGLWAAMGARRAVFNTAVTFGAIHLYTQYFERLEAAPGTVVIAGLIAIALAYSAWRMNVWVRDRAKG</sequence>
<feature type="transmembrane region" description="Helical" evidence="1">
    <location>
        <begin position="35"/>
        <end position="56"/>
    </location>
</feature>
<feature type="transmembrane region" description="Helical" evidence="1">
    <location>
        <begin position="367"/>
        <end position="387"/>
    </location>
</feature>
<evidence type="ECO:0008006" key="4">
    <source>
        <dbReference type="Google" id="ProtNLM"/>
    </source>
</evidence>
<reference evidence="2 3" key="1">
    <citation type="submission" date="2019-03" db="EMBL/GenBank/DDBJ databases">
        <title>Ruegeria lutea sp. nov., a novel strain, isolated from marine sediment, the Masan Bay, South Korea.</title>
        <authorList>
            <person name="Kim J."/>
            <person name="Kim D.-Y."/>
            <person name="Lee S.-S."/>
        </authorList>
    </citation>
    <scope>NUCLEOTIDE SEQUENCE [LARGE SCALE GENOMIC DNA]</scope>
    <source>
        <strain evidence="2 3">318-1</strain>
    </source>
</reference>
<keyword evidence="1" id="KW-1133">Transmembrane helix</keyword>
<keyword evidence="1" id="KW-0472">Membrane</keyword>
<comment type="caution">
    <text evidence="2">The sequence shown here is derived from an EMBL/GenBank/DDBJ whole genome shotgun (WGS) entry which is preliminary data.</text>
</comment>
<feature type="transmembrane region" description="Helical" evidence="1">
    <location>
        <begin position="139"/>
        <end position="160"/>
    </location>
</feature>
<keyword evidence="3" id="KW-1185">Reference proteome</keyword>